<protein>
    <recommendedName>
        <fullName evidence="2">SMODS and SLOG-associating 2TM effector domain-containing protein</fullName>
    </recommendedName>
</protein>
<keyword evidence="1" id="KW-0472">Membrane</keyword>
<dbReference type="RefSeq" id="WP_220808530.1">
    <property type="nucleotide sequence ID" value="NZ_BPMK01000009.1"/>
</dbReference>
<keyword evidence="1" id="KW-0812">Transmembrane</keyword>
<evidence type="ECO:0000313" key="3">
    <source>
        <dbReference type="EMBL" id="GIZ52322.1"/>
    </source>
</evidence>
<dbReference type="NCBIfam" id="NF033631">
    <property type="entry name" value="SLATT_5"/>
    <property type="match status" value="1"/>
</dbReference>
<dbReference type="InterPro" id="IPR041115">
    <property type="entry name" value="SLATT_5"/>
</dbReference>
<comment type="caution">
    <text evidence="3">The sequence shown here is derived from an EMBL/GenBank/DDBJ whole genome shotgun (WGS) entry which is preliminary data.</text>
</comment>
<reference evidence="3 4" key="1">
    <citation type="journal article" date="2022" name="Int. J. Syst. Evol. Microbiol.">
        <title>Noviherbaspirillum aridicola sp. nov., isolated from an arid soil in Pakistan.</title>
        <authorList>
            <person name="Khan I.U."/>
            <person name="Saqib M."/>
            <person name="Amin A."/>
            <person name="Hussain F."/>
            <person name="Li L."/>
            <person name="Liu Y.H."/>
            <person name="Fang B.Z."/>
            <person name="Ahmed I."/>
            <person name="Li W.J."/>
        </authorList>
    </citation>
    <scope>NUCLEOTIDE SEQUENCE [LARGE SCALE GENOMIC DNA]</scope>
    <source>
        <strain evidence="3 4">NCCP-691</strain>
    </source>
</reference>
<evidence type="ECO:0000259" key="2">
    <source>
        <dbReference type="Pfam" id="PF18160"/>
    </source>
</evidence>
<name>A0ABQ4Q5J7_9BURK</name>
<organism evidence="3 4">
    <name type="scientific">Noviherbaspirillum aridicola</name>
    <dbReference type="NCBI Taxonomy" id="2849687"/>
    <lineage>
        <taxon>Bacteria</taxon>
        <taxon>Pseudomonadati</taxon>
        <taxon>Pseudomonadota</taxon>
        <taxon>Betaproteobacteria</taxon>
        <taxon>Burkholderiales</taxon>
        <taxon>Oxalobacteraceae</taxon>
        <taxon>Noviherbaspirillum</taxon>
    </lineage>
</organism>
<dbReference type="Pfam" id="PF18160">
    <property type="entry name" value="SLATT_5"/>
    <property type="match status" value="1"/>
</dbReference>
<evidence type="ECO:0000313" key="4">
    <source>
        <dbReference type="Proteomes" id="UP000887222"/>
    </source>
</evidence>
<accession>A0ABQ4Q5J7</accession>
<gene>
    <name evidence="3" type="ORF">NCCP691_23360</name>
</gene>
<keyword evidence="4" id="KW-1185">Reference proteome</keyword>
<evidence type="ECO:0000256" key="1">
    <source>
        <dbReference type="SAM" id="Phobius"/>
    </source>
</evidence>
<feature type="transmembrane region" description="Helical" evidence="1">
    <location>
        <begin position="35"/>
        <end position="53"/>
    </location>
</feature>
<feature type="transmembrane region" description="Helical" evidence="1">
    <location>
        <begin position="65"/>
        <end position="87"/>
    </location>
</feature>
<feature type="domain" description="SMODS and SLOG-associating 2TM effector" evidence="2">
    <location>
        <begin position="6"/>
        <end position="193"/>
    </location>
</feature>
<sequence length="237" mass="26713">MSEQNKRVEELQARVSKTAAARYRASERLEKHQKLSLWTLACLALALVLIPLIQTMEVPTGIEPLWLHGAEAVLAVLVLIYALLVGMEKFVAQTNAMRRSGVELDRLSRRIAARDPNKMTEAEFSAFVRDYFDIIDRYEHHQPVDYQFTRLAAMPKNGNEWPAYAWLWTRVQAGSLFSYLHYVAVLAFVAFVFVMLLGGIKRHADPDALLHLRSSEGLSGSVARADDSGDAAGEKRR</sequence>
<dbReference type="Proteomes" id="UP000887222">
    <property type="component" value="Unassembled WGS sequence"/>
</dbReference>
<feature type="transmembrane region" description="Helical" evidence="1">
    <location>
        <begin position="179"/>
        <end position="200"/>
    </location>
</feature>
<keyword evidence="1" id="KW-1133">Transmembrane helix</keyword>
<dbReference type="EMBL" id="BPMK01000009">
    <property type="protein sequence ID" value="GIZ52322.1"/>
    <property type="molecule type" value="Genomic_DNA"/>
</dbReference>
<proteinExistence type="predicted"/>